<dbReference type="GO" id="GO:0003677">
    <property type="term" value="F:DNA binding"/>
    <property type="evidence" value="ECO:0007669"/>
    <property type="project" value="UniProtKB-KW"/>
</dbReference>
<gene>
    <name evidence="5" type="ORF">POM99_18115</name>
</gene>
<accession>A0ABT6CMH9</accession>
<dbReference type="Gene3D" id="3.40.50.2300">
    <property type="match status" value="2"/>
</dbReference>
<dbReference type="CDD" id="cd01392">
    <property type="entry name" value="HTH_LacI"/>
    <property type="match status" value="1"/>
</dbReference>
<evidence type="ECO:0000259" key="4">
    <source>
        <dbReference type="PROSITE" id="PS50932"/>
    </source>
</evidence>
<sequence length="336" mass="35865">MEGQKTTVRSIADLARMAGVSVSTVSRALTGKGTLNQSTRDRIRALADQYDFKLNVAAQNLRLGRTGAIAVLLPLGHERGQHLSDPFFSAMLGYLADMLADRGYDLLLSRVLPSGEDWLENFVRSGRTDGVIVIGQSDQGAVLNRTAAGYRPMVVWGAFDATNAYTSVGTDNAAGGVLAAQHLLSRGRRHLVWFGNPEAPEFAARQAGFLSALPDEVRRNTSIVPIPLTPDPAFEAASAYFAAGNRPDGAFAASDIVAMNVAAAAAEHGISVPRDLSLIGFDDILLARIATPPLTTVRQDIEAGARALVDLLMRRIAGEETQSVQFPPTLVERESA</sequence>
<dbReference type="InterPro" id="IPR000843">
    <property type="entry name" value="HTH_LacI"/>
</dbReference>
<evidence type="ECO:0000313" key="5">
    <source>
        <dbReference type="EMBL" id="MDF8335124.1"/>
    </source>
</evidence>
<keyword evidence="1" id="KW-0805">Transcription regulation</keyword>
<dbReference type="EMBL" id="JAROCY010000021">
    <property type="protein sequence ID" value="MDF8335124.1"/>
    <property type="molecule type" value="Genomic_DNA"/>
</dbReference>
<feature type="domain" description="HTH lacI-type" evidence="4">
    <location>
        <begin position="9"/>
        <end position="63"/>
    </location>
</feature>
<dbReference type="PANTHER" id="PTHR30146:SF120">
    <property type="entry name" value="ALANINE RACEMASE"/>
    <property type="match status" value="1"/>
</dbReference>
<dbReference type="Proteomes" id="UP001222770">
    <property type="component" value="Unassembled WGS sequence"/>
</dbReference>
<dbReference type="InterPro" id="IPR046335">
    <property type="entry name" value="LacI/GalR-like_sensor"/>
</dbReference>
<dbReference type="Pfam" id="PF00356">
    <property type="entry name" value="LacI"/>
    <property type="match status" value="1"/>
</dbReference>
<dbReference type="InterPro" id="IPR010982">
    <property type="entry name" value="Lambda_DNA-bd_dom_sf"/>
</dbReference>
<keyword evidence="6" id="KW-1185">Reference proteome</keyword>
<dbReference type="SUPFAM" id="SSF53822">
    <property type="entry name" value="Periplasmic binding protein-like I"/>
    <property type="match status" value="1"/>
</dbReference>
<dbReference type="Pfam" id="PF13377">
    <property type="entry name" value="Peripla_BP_3"/>
    <property type="match status" value="1"/>
</dbReference>
<reference evidence="5 6" key="1">
    <citation type="submission" date="2023-03" db="EMBL/GenBank/DDBJ databases">
        <title>Novosphingobium cyanobacteriorum sp. nov., isolated from a eutrophic reservoir during the Microcystis bloom period.</title>
        <authorList>
            <person name="Kang M."/>
            <person name="Le V."/>
            <person name="Ko S.-R."/>
            <person name="Lee S.-A."/>
            <person name="Ahn C.-Y."/>
        </authorList>
    </citation>
    <scope>NUCLEOTIDE SEQUENCE [LARGE SCALE GENOMIC DNA]</scope>
    <source>
        <strain evidence="5 6">HBC54</strain>
    </source>
</reference>
<name>A0ABT6CMH9_9SPHN</name>
<evidence type="ECO:0000313" key="6">
    <source>
        <dbReference type="Proteomes" id="UP001222770"/>
    </source>
</evidence>
<evidence type="ECO:0000256" key="1">
    <source>
        <dbReference type="ARBA" id="ARBA00023015"/>
    </source>
</evidence>
<dbReference type="InterPro" id="IPR028082">
    <property type="entry name" value="Peripla_BP_I"/>
</dbReference>
<proteinExistence type="predicted"/>
<organism evidence="5 6">
    <name type="scientific">Novosphingobium cyanobacteriorum</name>
    <dbReference type="NCBI Taxonomy" id="3024215"/>
    <lineage>
        <taxon>Bacteria</taxon>
        <taxon>Pseudomonadati</taxon>
        <taxon>Pseudomonadota</taxon>
        <taxon>Alphaproteobacteria</taxon>
        <taxon>Sphingomonadales</taxon>
        <taxon>Sphingomonadaceae</taxon>
        <taxon>Novosphingobium</taxon>
    </lineage>
</organism>
<protein>
    <submittedName>
        <fullName evidence="5">LacI family DNA-binding transcriptional regulator</fullName>
    </submittedName>
</protein>
<dbReference type="PROSITE" id="PS00356">
    <property type="entry name" value="HTH_LACI_1"/>
    <property type="match status" value="1"/>
</dbReference>
<dbReference type="Gene3D" id="1.10.260.40">
    <property type="entry name" value="lambda repressor-like DNA-binding domains"/>
    <property type="match status" value="1"/>
</dbReference>
<dbReference type="PROSITE" id="PS50932">
    <property type="entry name" value="HTH_LACI_2"/>
    <property type="match status" value="1"/>
</dbReference>
<comment type="caution">
    <text evidence="5">The sequence shown here is derived from an EMBL/GenBank/DDBJ whole genome shotgun (WGS) entry which is preliminary data.</text>
</comment>
<evidence type="ECO:0000256" key="2">
    <source>
        <dbReference type="ARBA" id="ARBA00023125"/>
    </source>
</evidence>
<evidence type="ECO:0000256" key="3">
    <source>
        <dbReference type="ARBA" id="ARBA00023163"/>
    </source>
</evidence>
<dbReference type="RefSeq" id="WP_277279967.1">
    <property type="nucleotide sequence ID" value="NZ_JAROCY010000021.1"/>
</dbReference>
<dbReference type="PANTHER" id="PTHR30146">
    <property type="entry name" value="LACI-RELATED TRANSCRIPTIONAL REPRESSOR"/>
    <property type="match status" value="1"/>
</dbReference>
<dbReference type="SUPFAM" id="SSF47413">
    <property type="entry name" value="lambda repressor-like DNA-binding domains"/>
    <property type="match status" value="1"/>
</dbReference>
<keyword evidence="3" id="KW-0804">Transcription</keyword>
<dbReference type="SMART" id="SM00354">
    <property type="entry name" value="HTH_LACI"/>
    <property type="match status" value="1"/>
</dbReference>
<keyword evidence="2 5" id="KW-0238">DNA-binding</keyword>